<organism evidence="1 2">
    <name type="scientific">Armillaria gallica</name>
    <name type="common">Bulbous honey fungus</name>
    <name type="synonym">Armillaria bulbosa</name>
    <dbReference type="NCBI Taxonomy" id="47427"/>
    <lineage>
        <taxon>Eukaryota</taxon>
        <taxon>Fungi</taxon>
        <taxon>Dikarya</taxon>
        <taxon>Basidiomycota</taxon>
        <taxon>Agaricomycotina</taxon>
        <taxon>Agaricomycetes</taxon>
        <taxon>Agaricomycetidae</taxon>
        <taxon>Agaricales</taxon>
        <taxon>Marasmiineae</taxon>
        <taxon>Physalacriaceae</taxon>
        <taxon>Armillaria</taxon>
    </lineage>
</organism>
<sequence length="222" mass="24993">MSKNRIVAMTSKKGGCQVKSNITVSTKPLLFPQHIIVTKYTNKIGICQITWLQRNNRESTTHYSNKLGLGWAPTSRSSVSQSGCRDLSDKLQFCCGAASAILPWQIIDMDGTQYSLNATMIRSQETIQGQVQAFSQQLEMARRPFMQEYVLCYEILRKQGKITTFIQLLREGEKTILCHKVTISKKGIVAMTSKKMGWLHLPCHKWPLSYHAGQHIIGVTGS</sequence>
<gene>
    <name evidence="1" type="ORF">ARMGADRAFT_1037210</name>
</gene>
<accession>A0A2H3CMM7</accession>
<dbReference type="AlphaFoldDB" id="A0A2H3CMM7"/>
<name>A0A2H3CMM7_ARMGA</name>
<evidence type="ECO:0000313" key="2">
    <source>
        <dbReference type="Proteomes" id="UP000217790"/>
    </source>
</evidence>
<dbReference type="Proteomes" id="UP000217790">
    <property type="component" value="Unassembled WGS sequence"/>
</dbReference>
<protein>
    <submittedName>
        <fullName evidence="1">Uncharacterized protein</fullName>
    </submittedName>
</protein>
<proteinExistence type="predicted"/>
<keyword evidence="2" id="KW-1185">Reference proteome</keyword>
<dbReference type="InParanoid" id="A0A2H3CMM7"/>
<reference evidence="2" key="1">
    <citation type="journal article" date="2017" name="Nat. Ecol. Evol.">
        <title>Genome expansion and lineage-specific genetic innovations in the forest pathogenic fungi Armillaria.</title>
        <authorList>
            <person name="Sipos G."/>
            <person name="Prasanna A.N."/>
            <person name="Walter M.C."/>
            <person name="O'Connor E."/>
            <person name="Balint B."/>
            <person name="Krizsan K."/>
            <person name="Kiss B."/>
            <person name="Hess J."/>
            <person name="Varga T."/>
            <person name="Slot J."/>
            <person name="Riley R."/>
            <person name="Boka B."/>
            <person name="Rigling D."/>
            <person name="Barry K."/>
            <person name="Lee J."/>
            <person name="Mihaltcheva S."/>
            <person name="LaButti K."/>
            <person name="Lipzen A."/>
            <person name="Waldron R."/>
            <person name="Moloney N.M."/>
            <person name="Sperisen C."/>
            <person name="Kredics L."/>
            <person name="Vagvoelgyi C."/>
            <person name="Patrignani A."/>
            <person name="Fitzpatrick D."/>
            <person name="Nagy I."/>
            <person name="Doyle S."/>
            <person name="Anderson J.B."/>
            <person name="Grigoriev I.V."/>
            <person name="Gueldener U."/>
            <person name="Muensterkoetter M."/>
            <person name="Nagy L.G."/>
        </authorList>
    </citation>
    <scope>NUCLEOTIDE SEQUENCE [LARGE SCALE GENOMIC DNA]</scope>
    <source>
        <strain evidence="2">Ar21-2</strain>
    </source>
</reference>
<evidence type="ECO:0000313" key="1">
    <source>
        <dbReference type="EMBL" id="PBK84275.1"/>
    </source>
</evidence>
<dbReference type="EMBL" id="KZ293699">
    <property type="protein sequence ID" value="PBK84275.1"/>
    <property type="molecule type" value="Genomic_DNA"/>
</dbReference>